<name>A0A7R9BYV0_9CRUS</name>
<dbReference type="PANTHER" id="PTHR46191">
    <property type="match status" value="1"/>
</dbReference>
<dbReference type="AlphaFoldDB" id="A0A7R9BYV0"/>
<evidence type="ECO:0000313" key="1">
    <source>
        <dbReference type="EMBL" id="CAD7284121.1"/>
    </source>
</evidence>
<evidence type="ECO:0008006" key="3">
    <source>
        <dbReference type="Google" id="ProtNLM"/>
    </source>
</evidence>
<dbReference type="GO" id="GO:0005634">
    <property type="term" value="C:nucleus"/>
    <property type="evidence" value="ECO:0007669"/>
    <property type="project" value="TreeGrafter"/>
</dbReference>
<proteinExistence type="predicted"/>
<dbReference type="Pfam" id="PF00702">
    <property type="entry name" value="Hydrolase"/>
    <property type="match status" value="1"/>
</dbReference>
<dbReference type="Proteomes" id="UP000678499">
    <property type="component" value="Unassembled WGS sequence"/>
</dbReference>
<sequence length="275" mass="31263">MLFHARMNFFRLLCIPEKIIPRSFRKFNIRANVSTKLITFDATNTLLHFREPVGMQYSLIAAHYGVSLDSNIVNSNFVAAFKFFNETLPNFGLNSSVGNWEAWWTHVVKTTLRKSGAECEEKVLSLIADELLQYYSTEKPWVVQQGTESFFLKIRGSGIVVGCISNFDPRLVLILNRLGLRSLFDFILTSYEVGETKPHPRIFSEALRASGIYALEAGNAMHVGDNVNLDYHGAKDAGWDAVLFRKPDQPRTKSMASIPKEDIVTTFDQLFDRIR</sequence>
<dbReference type="EMBL" id="OA889029">
    <property type="protein sequence ID" value="CAD7284121.1"/>
    <property type="molecule type" value="Genomic_DNA"/>
</dbReference>
<dbReference type="InterPro" id="IPR006439">
    <property type="entry name" value="HAD-SF_hydro_IA"/>
</dbReference>
<dbReference type="SUPFAM" id="SSF56784">
    <property type="entry name" value="HAD-like"/>
    <property type="match status" value="1"/>
</dbReference>
<evidence type="ECO:0000313" key="2">
    <source>
        <dbReference type="Proteomes" id="UP000678499"/>
    </source>
</evidence>
<reference evidence="1" key="1">
    <citation type="submission" date="2020-11" db="EMBL/GenBank/DDBJ databases">
        <authorList>
            <person name="Tran Van P."/>
        </authorList>
    </citation>
    <scope>NUCLEOTIDE SEQUENCE</scope>
</reference>
<dbReference type="EMBL" id="CAJPEX010006992">
    <property type="protein sequence ID" value="CAG0924273.1"/>
    <property type="molecule type" value="Genomic_DNA"/>
</dbReference>
<dbReference type="NCBIfam" id="TIGR01549">
    <property type="entry name" value="HAD-SF-IA-v1"/>
    <property type="match status" value="1"/>
</dbReference>
<dbReference type="InterPro" id="IPR051828">
    <property type="entry name" value="HAD-like_hydrolase_domain"/>
</dbReference>
<dbReference type="OrthoDB" id="444127at2759"/>
<dbReference type="NCBIfam" id="TIGR02252">
    <property type="entry name" value="DREG-2"/>
    <property type="match status" value="1"/>
</dbReference>
<dbReference type="Gene3D" id="3.40.50.1000">
    <property type="entry name" value="HAD superfamily/HAD-like"/>
    <property type="match status" value="1"/>
</dbReference>
<dbReference type="SFLD" id="SFLDS00003">
    <property type="entry name" value="Haloacid_Dehalogenase"/>
    <property type="match status" value="1"/>
</dbReference>
<gene>
    <name evidence="1" type="ORF">NMOB1V02_LOCUS11728</name>
</gene>
<accession>A0A7R9BYV0</accession>
<dbReference type="InterPro" id="IPR011949">
    <property type="entry name" value="HAD-SF_hydro_IA_REG-2-like"/>
</dbReference>
<protein>
    <recommendedName>
        <fullName evidence="3">Haloacid dehalogenase-like hydrolase domain-containing protein 3</fullName>
    </recommendedName>
</protein>
<dbReference type="InterPro" id="IPR023214">
    <property type="entry name" value="HAD_sf"/>
</dbReference>
<organism evidence="1">
    <name type="scientific">Notodromas monacha</name>
    <dbReference type="NCBI Taxonomy" id="399045"/>
    <lineage>
        <taxon>Eukaryota</taxon>
        <taxon>Metazoa</taxon>
        <taxon>Ecdysozoa</taxon>
        <taxon>Arthropoda</taxon>
        <taxon>Crustacea</taxon>
        <taxon>Oligostraca</taxon>
        <taxon>Ostracoda</taxon>
        <taxon>Podocopa</taxon>
        <taxon>Podocopida</taxon>
        <taxon>Cypridocopina</taxon>
        <taxon>Cypridoidea</taxon>
        <taxon>Cyprididae</taxon>
        <taxon>Notodromas</taxon>
    </lineage>
</organism>
<dbReference type="PANTHER" id="PTHR46191:SF2">
    <property type="entry name" value="HALOACID DEHALOGENASE-LIKE HYDROLASE DOMAIN-CONTAINING PROTEIN 3"/>
    <property type="match status" value="1"/>
</dbReference>
<dbReference type="SFLD" id="SFLDG01129">
    <property type="entry name" value="C1.5:_HAD__Beta-PGM__Phosphata"/>
    <property type="match status" value="1"/>
</dbReference>
<keyword evidence="2" id="KW-1185">Reference proteome</keyword>
<dbReference type="InterPro" id="IPR044924">
    <property type="entry name" value="HAD-SF_hydro_IA_REG-2-like_cap"/>
</dbReference>
<dbReference type="InterPro" id="IPR036412">
    <property type="entry name" value="HAD-like_sf"/>
</dbReference>
<dbReference type="Gene3D" id="1.10.150.720">
    <property type="entry name" value="Haloacid dehalogenase-like hydrolase"/>
    <property type="match status" value="1"/>
</dbReference>